<protein>
    <submittedName>
        <fullName evidence="1">Uncharacterized protein</fullName>
    </submittedName>
</protein>
<accession>A0ABN8S7R4</accession>
<reference evidence="1 2" key="1">
    <citation type="submission" date="2022-05" db="EMBL/GenBank/DDBJ databases">
        <authorList>
            <consortium name="Genoscope - CEA"/>
            <person name="William W."/>
        </authorList>
    </citation>
    <scope>NUCLEOTIDE SEQUENCE [LARGE SCALE GENOMIC DNA]</scope>
</reference>
<dbReference type="EMBL" id="CALNXI010002430">
    <property type="protein sequence ID" value="CAH3187573.1"/>
    <property type="molecule type" value="Genomic_DNA"/>
</dbReference>
<name>A0ABN8S7R4_9CNID</name>
<feature type="non-terminal residue" evidence="1">
    <location>
        <position position="1"/>
    </location>
</feature>
<evidence type="ECO:0000313" key="1">
    <source>
        <dbReference type="EMBL" id="CAH3187573.1"/>
    </source>
</evidence>
<proteinExistence type="predicted"/>
<keyword evidence="2" id="KW-1185">Reference proteome</keyword>
<organism evidence="1 2">
    <name type="scientific">Porites evermanni</name>
    <dbReference type="NCBI Taxonomy" id="104178"/>
    <lineage>
        <taxon>Eukaryota</taxon>
        <taxon>Metazoa</taxon>
        <taxon>Cnidaria</taxon>
        <taxon>Anthozoa</taxon>
        <taxon>Hexacorallia</taxon>
        <taxon>Scleractinia</taxon>
        <taxon>Fungiina</taxon>
        <taxon>Poritidae</taxon>
        <taxon>Porites</taxon>
    </lineage>
</organism>
<evidence type="ECO:0000313" key="2">
    <source>
        <dbReference type="Proteomes" id="UP001159427"/>
    </source>
</evidence>
<comment type="caution">
    <text evidence="1">The sequence shown here is derived from an EMBL/GenBank/DDBJ whole genome shotgun (WGS) entry which is preliminary data.</text>
</comment>
<gene>
    <name evidence="1" type="ORF">PEVE_00017788</name>
</gene>
<feature type="non-terminal residue" evidence="1">
    <location>
        <position position="119"/>
    </location>
</feature>
<dbReference type="Proteomes" id="UP001159427">
    <property type="component" value="Unassembled WGS sequence"/>
</dbReference>
<sequence>GRQALARQGYLTVGFVINTSNQLIEERRKSLTFLNQKVHYIINPGSMMNPRTKKSDLNLSFLDDETANGTIIIGLVLILSFGNAVEGGYCSLQSEELEEGNCRSLVNGTSGPYYAMECH</sequence>